<feature type="transmembrane region" description="Helical" evidence="1">
    <location>
        <begin position="20"/>
        <end position="43"/>
    </location>
</feature>
<dbReference type="AlphaFoldDB" id="A0A7K3WVP7"/>
<dbReference type="RefSeq" id="WP_163287203.1">
    <property type="nucleotide sequence ID" value="NZ_JAAGVY010000076.1"/>
</dbReference>
<evidence type="ECO:0000313" key="2">
    <source>
        <dbReference type="EMBL" id="NEN25757.1"/>
    </source>
</evidence>
<dbReference type="EMBL" id="JAAGVY010000076">
    <property type="protein sequence ID" value="NEN25757.1"/>
    <property type="molecule type" value="Genomic_DNA"/>
</dbReference>
<feature type="transmembrane region" description="Helical" evidence="1">
    <location>
        <begin position="244"/>
        <end position="262"/>
    </location>
</feature>
<feature type="transmembrane region" description="Helical" evidence="1">
    <location>
        <begin position="213"/>
        <end position="232"/>
    </location>
</feature>
<evidence type="ECO:0000256" key="1">
    <source>
        <dbReference type="SAM" id="Phobius"/>
    </source>
</evidence>
<feature type="transmembrane region" description="Helical" evidence="1">
    <location>
        <begin position="185"/>
        <end position="207"/>
    </location>
</feature>
<keyword evidence="1" id="KW-1133">Transmembrane helix</keyword>
<organism evidence="2 3">
    <name type="scientific">Cryomorpha ignava</name>
    <dbReference type="NCBI Taxonomy" id="101383"/>
    <lineage>
        <taxon>Bacteria</taxon>
        <taxon>Pseudomonadati</taxon>
        <taxon>Bacteroidota</taxon>
        <taxon>Flavobacteriia</taxon>
        <taxon>Flavobacteriales</taxon>
        <taxon>Cryomorphaceae</taxon>
        <taxon>Cryomorpha</taxon>
    </lineage>
</organism>
<proteinExistence type="predicted"/>
<keyword evidence="3" id="KW-1185">Reference proteome</keyword>
<comment type="caution">
    <text evidence="2">The sequence shown here is derived from an EMBL/GenBank/DDBJ whole genome shotgun (WGS) entry which is preliminary data.</text>
</comment>
<keyword evidence="1" id="KW-0812">Transmembrane</keyword>
<gene>
    <name evidence="2" type="ORF">G3O08_19895</name>
</gene>
<evidence type="ECO:0000313" key="3">
    <source>
        <dbReference type="Proteomes" id="UP000486602"/>
    </source>
</evidence>
<dbReference type="Proteomes" id="UP000486602">
    <property type="component" value="Unassembled WGS sequence"/>
</dbReference>
<dbReference type="Pfam" id="PF12730">
    <property type="entry name" value="ABC2_membrane_4"/>
    <property type="match status" value="1"/>
</dbReference>
<feature type="transmembrane region" description="Helical" evidence="1">
    <location>
        <begin position="72"/>
        <end position="95"/>
    </location>
</feature>
<name>A0A7K3WVP7_9FLAO</name>
<keyword evidence="1" id="KW-0472">Membrane</keyword>
<protein>
    <submittedName>
        <fullName evidence="2">ABC transporter permease subunit</fullName>
    </submittedName>
</protein>
<accession>A0A7K3WVP7</accession>
<feature type="transmembrane region" description="Helical" evidence="1">
    <location>
        <begin position="160"/>
        <end position="178"/>
    </location>
</feature>
<sequence>MLRLVKLEFLKLKTNRAFWILLGIYFVALLLIAFSGGAILQYLENQGVTYRGLSPVILPIYDFEDIWQNLAWLGYFFKIFPALLIIISVTNEFQFKTHRQNIIDGLSRTEFFLSKLSFAIFLALLSALVILIIGLILGFLNASDTSVDAILYNAVFIPAHAYQLLLYFLFTMFLALIIRKSAFTIMVLLIYTLMIEPIAAGILGHFYPLIGSLLPLQAFSSIVAFPFTRYILLETPDYIGLVEFLKATGWGFVFLFGIFWQLKRRDF</sequence>
<feature type="transmembrane region" description="Helical" evidence="1">
    <location>
        <begin position="116"/>
        <end position="140"/>
    </location>
</feature>
<dbReference type="PANTHER" id="PTHR37305:SF1">
    <property type="entry name" value="MEMBRANE PROTEIN"/>
    <property type="match status" value="1"/>
</dbReference>
<dbReference type="PANTHER" id="PTHR37305">
    <property type="entry name" value="INTEGRAL MEMBRANE PROTEIN-RELATED"/>
    <property type="match status" value="1"/>
</dbReference>
<reference evidence="2 3" key="1">
    <citation type="submission" date="2020-02" db="EMBL/GenBank/DDBJ databases">
        <title>Out from the shadows clarifying the taxonomy of the family Cryomorphaceae and related taxa by utilizing the GTDB taxonomic framework.</title>
        <authorList>
            <person name="Bowman J.P."/>
        </authorList>
    </citation>
    <scope>NUCLEOTIDE SEQUENCE [LARGE SCALE GENOMIC DNA]</scope>
    <source>
        <strain evidence="2 3">QSSC 1-22</strain>
    </source>
</reference>